<evidence type="ECO:0000313" key="2">
    <source>
        <dbReference type="EMBL" id="KAF0029313.1"/>
    </source>
</evidence>
<dbReference type="GO" id="GO:0070273">
    <property type="term" value="F:phosphatidylinositol-4-phosphate binding"/>
    <property type="evidence" value="ECO:0007669"/>
    <property type="project" value="TreeGrafter"/>
</dbReference>
<dbReference type="PANTHER" id="PTHR12752:SF3">
    <property type="entry name" value="PLECKSTRIN HOMOLOGY DOMAIN-CONTAINING FAMILY A MEMBER 5"/>
    <property type="match status" value="1"/>
</dbReference>
<proteinExistence type="predicted"/>
<accession>A0A6A4S4N2</accession>
<comment type="caution">
    <text evidence="2">The sequence shown here is derived from an EMBL/GenBank/DDBJ whole genome shotgun (WGS) entry which is preliminary data.</text>
</comment>
<dbReference type="GO" id="GO:0005829">
    <property type="term" value="C:cytosol"/>
    <property type="evidence" value="ECO:0007669"/>
    <property type="project" value="TreeGrafter"/>
</dbReference>
<dbReference type="AlphaFoldDB" id="A0A6A4S4N2"/>
<feature type="compositionally biased region" description="Basic and acidic residues" evidence="1">
    <location>
        <begin position="15"/>
        <end position="29"/>
    </location>
</feature>
<evidence type="ECO:0000313" key="3">
    <source>
        <dbReference type="Proteomes" id="UP000438429"/>
    </source>
</evidence>
<dbReference type="EMBL" id="VEVO01000016">
    <property type="protein sequence ID" value="KAF0029313.1"/>
    <property type="molecule type" value="Genomic_DNA"/>
</dbReference>
<feature type="compositionally biased region" description="Polar residues" evidence="1">
    <location>
        <begin position="31"/>
        <end position="50"/>
    </location>
</feature>
<reference evidence="2 3" key="1">
    <citation type="submission" date="2019-06" db="EMBL/GenBank/DDBJ databases">
        <title>Draft genomes of female and male turbot (Scophthalmus maximus).</title>
        <authorList>
            <person name="Xu H."/>
            <person name="Xu X.-W."/>
            <person name="Shao C."/>
            <person name="Chen S."/>
        </authorList>
    </citation>
    <scope>NUCLEOTIDE SEQUENCE [LARGE SCALE GENOMIC DNA]</scope>
    <source>
        <strain evidence="2">Ysfricsl-2016a</strain>
        <tissue evidence="2">Blood</tissue>
    </source>
</reference>
<gene>
    <name evidence="2" type="ORF">F2P81_018418</name>
</gene>
<dbReference type="GO" id="GO:0010314">
    <property type="term" value="F:phosphatidylinositol-5-phosphate binding"/>
    <property type="evidence" value="ECO:0007669"/>
    <property type="project" value="TreeGrafter"/>
</dbReference>
<protein>
    <submittedName>
        <fullName evidence="2">Uncharacterized protein</fullName>
    </submittedName>
</protein>
<dbReference type="Proteomes" id="UP000438429">
    <property type="component" value="Unassembled WGS sequence"/>
</dbReference>
<dbReference type="PANTHER" id="PTHR12752">
    <property type="entry name" value="PHOSPHOINOSITOL 3-PHOSPHATE-BINDING PROTEIN"/>
    <property type="match status" value="1"/>
</dbReference>
<organism evidence="2 3">
    <name type="scientific">Scophthalmus maximus</name>
    <name type="common">Turbot</name>
    <name type="synonym">Psetta maxima</name>
    <dbReference type="NCBI Taxonomy" id="52904"/>
    <lineage>
        <taxon>Eukaryota</taxon>
        <taxon>Metazoa</taxon>
        <taxon>Chordata</taxon>
        <taxon>Craniata</taxon>
        <taxon>Vertebrata</taxon>
        <taxon>Euteleostomi</taxon>
        <taxon>Actinopterygii</taxon>
        <taxon>Neopterygii</taxon>
        <taxon>Teleostei</taxon>
        <taxon>Neoteleostei</taxon>
        <taxon>Acanthomorphata</taxon>
        <taxon>Carangaria</taxon>
        <taxon>Pleuronectiformes</taxon>
        <taxon>Pleuronectoidei</taxon>
        <taxon>Scophthalmidae</taxon>
        <taxon>Scophthalmus</taxon>
    </lineage>
</organism>
<dbReference type="GO" id="GO:0032266">
    <property type="term" value="F:phosphatidylinositol-3-phosphate binding"/>
    <property type="evidence" value="ECO:0007669"/>
    <property type="project" value="TreeGrafter"/>
</dbReference>
<sequence>MVIFEPSPRNRKLLLIKEQDSSSDKKERPMSTMSEASNYTGGSDYSTFPGTPTPMVTTNTTNTTSTYSTRPSRSSKKVHNFGKRSNSIKRNPNAPVVKSNWLYKQLLSLQSDNAIWGRKKQECSSRIENKAQTFALSTIAANLLGRVYRP</sequence>
<name>A0A6A4S4N2_SCOMX</name>
<feature type="compositionally biased region" description="Low complexity" evidence="1">
    <location>
        <begin position="53"/>
        <end position="72"/>
    </location>
</feature>
<feature type="region of interest" description="Disordered" evidence="1">
    <location>
        <begin position="1"/>
        <end position="93"/>
    </location>
</feature>
<dbReference type="GO" id="GO:0080025">
    <property type="term" value="F:phosphatidylinositol-3,5-bisphosphate binding"/>
    <property type="evidence" value="ECO:0007669"/>
    <property type="project" value="TreeGrafter"/>
</dbReference>
<evidence type="ECO:0000256" key="1">
    <source>
        <dbReference type="SAM" id="MobiDB-lite"/>
    </source>
</evidence>
<feature type="compositionally biased region" description="Basic residues" evidence="1">
    <location>
        <begin position="73"/>
        <end position="82"/>
    </location>
</feature>